<feature type="domain" description="Helicase ATP-binding" evidence="7">
    <location>
        <begin position="197"/>
        <end position="404"/>
    </location>
</feature>
<protein>
    <submittedName>
        <fullName evidence="9">Uncharacterized protein</fullName>
    </submittedName>
</protein>
<accession>A0ABP1CUJ6</accession>
<dbReference type="InterPro" id="IPR001841">
    <property type="entry name" value="Znf_RING"/>
</dbReference>
<dbReference type="CDD" id="cd18793">
    <property type="entry name" value="SF2_C_SNF"/>
    <property type="match status" value="1"/>
</dbReference>
<gene>
    <name evidence="9" type="ORF">GFSPODELE1_LOCUS1843</name>
</gene>
<dbReference type="PROSITE" id="PS51192">
    <property type="entry name" value="HELICASE_ATP_BIND_1"/>
    <property type="match status" value="1"/>
</dbReference>
<dbReference type="InterPro" id="IPR050628">
    <property type="entry name" value="SNF2_RAD54_helicase_TF"/>
</dbReference>
<dbReference type="InterPro" id="IPR027417">
    <property type="entry name" value="P-loop_NTPase"/>
</dbReference>
<dbReference type="SMART" id="SM00490">
    <property type="entry name" value="HELICc"/>
    <property type="match status" value="1"/>
</dbReference>
<proteinExistence type="inferred from homology"/>
<keyword evidence="5" id="KW-0067">ATP-binding</keyword>
<dbReference type="SMART" id="SM00487">
    <property type="entry name" value="DEXDc"/>
    <property type="match status" value="1"/>
</dbReference>
<dbReference type="InterPro" id="IPR000330">
    <property type="entry name" value="SNF2_N"/>
</dbReference>
<dbReference type="PROSITE" id="PS51194">
    <property type="entry name" value="HELICASE_CTER"/>
    <property type="match status" value="1"/>
</dbReference>
<reference evidence="10" key="1">
    <citation type="submission" date="2024-04" db="EMBL/GenBank/DDBJ databases">
        <authorList>
            <person name="Shaw F."/>
            <person name="Minotto A."/>
        </authorList>
    </citation>
    <scope>NUCLEOTIDE SEQUENCE [LARGE SCALE GENOMIC DNA]</scope>
</reference>
<dbReference type="SUPFAM" id="SSF52540">
    <property type="entry name" value="P-loop containing nucleoside triphosphate hydrolases"/>
    <property type="match status" value="2"/>
</dbReference>
<evidence type="ECO:0000256" key="4">
    <source>
        <dbReference type="ARBA" id="ARBA00022806"/>
    </source>
</evidence>
<evidence type="ECO:0000256" key="5">
    <source>
        <dbReference type="ARBA" id="ARBA00022840"/>
    </source>
</evidence>
<dbReference type="CDD" id="cd18008">
    <property type="entry name" value="DEXDc_SHPRH-like"/>
    <property type="match status" value="1"/>
</dbReference>
<dbReference type="Gene3D" id="3.40.50.10810">
    <property type="entry name" value="Tandem AAA-ATPase domain"/>
    <property type="match status" value="1"/>
</dbReference>
<keyword evidence="10" id="KW-1185">Reference proteome</keyword>
<organism evidence="9 10">
    <name type="scientific">Somion occarium</name>
    <dbReference type="NCBI Taxonomy" id="3059160"/>
    <lineage>
        <taxon>Eukaryota</taxon>
        <taxon>Fungi</taxon>
        <taxon>Dikarya</taxon>
        <taxon>Basidiomycota</taxon>
        <taxon>Agaricomycotina</taxon>
        <taxon>Agaricomycetes</taxon>
        <taxon>Polyporales</taxon>
        <taxon>Cerrenaceae</taxon>
        <taxon>Somion</taxon>
    </lineage>
</organism>
<evidence type="ECO:0000259" key="8">
    <source>
        <dbReference type="PROSITE" id="PS51194"/>
    </source>
</evidence>
<evidence type="ECO:0000256" key="2">
    <source>
        <dbReference type="ARBA" id="ARBA00022741"/>
    </source>
</evidence>
<evidence type="ECO:0000256" key="6">
    <source>
        <dbReference type="SAM" id="MobiDB-lite"/>
    </source>
</evidence>
<dbReference type="Pfam" id="PF00176">
    <property type="entry name" value="SNF2-rel_dom"/>
    <property type="match status" value="1"/>
</dbReference>
<feature type="region of interest" description="Disordered" evidence="6">
    <location>
        <begin position="667"/>
        <end position="707"/>
    </location>
</feature>
<keyword evidence="2" id="KW-0547">Nucleotide-binding</keyword>
<evidence type="ECO:0000256" key="3">
    <source>
        <dbReference type="ARBA" id="ARBA00022801"/>
    </source>
</evidence>
<evidence type="ECO:0000259" key="7">
    <source>
        <dbReference type="PROSITE" id="PS51192"/>
    </source>
</evidence>
<sequence>MSASTPITVRKASRLLAALDGPEVPLAPVTPQLYAGGVKRAFDDEDNAPIMPGGIKDFMGSNKRRATGLGLDRANILATPGSSGSAAVDVEMMSQLLGRTPSTSQTRAPGALGASGLSFRINYDQETSVKPIDIGGADQNLRMAEFVTRTIDNSSHGLTVQKAMENLGLRDKKDLIPGMEVRLLPHQIIGVSWMIDQECKSRNRGGILADDMGLGKTVQMIATMVINQPKEEDKARTTLIIVPAALLLQWKEELDSKTNEIFNVHIQHGKDKLKSVSALQSKDVRTSHLSDSCEVDTLDLSCSSDNSSQAIITTYQTLNMDFGVPDDINPDEEMEWLAENGGVLARMKWYRIITDEAQFIRNRATRSSKAVAMLRARYRWCLTGTPVTNTLADIYGLLRFGHFRPWNDWGDFNEYIAKTQLEDAPLAGLRAQEVLKPLLLRRTKNSELEGRPLLELPPKDIELVKVDFSDEEREVYDAFEKRAQIRINKYIRERTIVKNATAVLVLILRLRQLCCHPYLILSQTDGFEDPTLMLSGEAEKELARASKVMGAKWVHQVKQRFLERAKTSKFDWDDEMDADEATCPNCGDLFVNDSGRVLGCGHEICFDCSLDLSNAPPAHDGIFGQGDEQANLRIEKDFEAAVAKGLRPCPTCKKMNDMRASHVFKSSAFEPSEEEFKSATKRAPSRVTPSRQASSSGPARKSPAPKVHTIEDIMDLSSSSDEELPDVSTLLMRRSSSPKAKVKKNVIVSDDEDNDGLDLTIDKHRKKAAEQKKGKAYTGNHSTGELNQALVKTWRKGDSDMEPSAKMMALVHYLKEWDSTGDKTIVYSQWTSMLDLIETLFSRYGIQNLRYDGKMNREAREAVLARFRKSGGPRVMLISTKCGGVGLNLVSANRVINMDLSWNYASESQAYDRVHRLGQEKDVTVKRLVVRNTIEDRMLQLQETKTGLAEAALGEGNGIKLHKLSVKQLKALFGMNHNNGNGTPGGSQ</sequence>
<evidence type="ECO:0000313" key="9">
    <source>
        <dbReference type="EMBL" id="CAL1697767.1"/>
    </source>
</evidence>
<dbReference type="SUPFAM" id="SSF57850">
    <property type="entry name" value="RING/U-box"/>
    <property type="match status" value="1"/>
</dbReference>
<dbReference type="InterPro" id="IPR049730">
    <property type="entry name" value="SNF2/RAD54-like_C"/>
</dbReference>
<dbReference type="Gene3D" id="3.30.40.10">
    <property type="entry name" value="Zinc/RING finger domain, C3HC4 (zinc finger)"/>
    <property type="match status" value="1"/>
</dbReference>
<dbReference type="EMBL" id="OZ037953">
    <property type="protein sequence ID" value="CAL1697767.1"/>
    <property type="molecule type" value="Genomic_DNA"/>
</dbReference>
<dbReference type="InterPro" id="IPR013083">
    <property type="entry name" value="Znf_RING/FYVE/PHD"/>
</dbReference>
<dbReference type="Proteomes" id="UP001497453">
    <property type="component" value="Chromosome 10"/>
</dbReference>
<dbReference type="Pfam" id="PF00271">
    <property type="entry name" value="Helicase_C"/>
    <property type="match status" value="1"/>
</dbReference>
<dbReference type="SMART" id="SM00184">
    <property type="entry name" value="RING"/>
    <property type="match status" value="1"/>
</dbReference>
<feature type="compositionally biased region" description="Polar residues" evidence="6">
    <location>
        <begin position="687"/>
        <end position="697"/>
    </location>
</feature>
<dbReference type="InterPro" id="IPR038718">
    <property type="entry name" value="SNF2-like_sf"/>
</dbReference>
<keyword evidence="4" id="KW-0347">Helicase</keyword>
<dbReference type="InterPro" id="IPR014001">
    <property type="entry name" value="Helicase_ATP-bd"/>
</dbReference>
<dbReference type="InterPro" id="IPR001650">
    <property type="entry name" value="Helicase_C-like"/>
</dbReference>
<dbReference type="PANTHER" id="PTHR45626:SF16">
    <property type="entry name" value="ATP-DEPENDENT HELICASE ULS1"/>
    <property type="match status" value="1"/>
</dbReference>
<name>A0ABP1CUJ6_9APHY</name>
<evidence type="ECO:0000256" key="1">
    <source>
        <dbReference type="ARBA" id="ARBA00007025"/>
    </source>
</evidence>
<feature type="domain" description="Helicase C-terminal" evidence="8">
    <location>
        <begin position="809"/>
        <end position="967"/>
    </location>
</feature>
<keyword evidence="3" id="KW-0378">Hydrolase</keyword>
<comment type="similarity">
    <text evidence="1">Belongs to the SNF2/RAD54 helicase family.</text>
</comment>
<dbReference type="PANTHER" id="PTHR45626">
    <property type="entry name" value="TRANSCRIPTION TERMINATION FACTOR 2-RELATED"/>
    <property type="match status" value="1"/>
</dbReference>
<evidence type="ECO:0000313" key="10">
    <source>
        <dbReference type="Proteomes" id="UP001497453"/>
    </source>
</evidence>
<dbReference type="Gene3D" id="3.40.50.300">
    <property type="entry name" value="P-loop containing nucleotide triphosphate hydrolases"/>
    <property type="match status" value="2"/>
</dbReference>